<proteinExistence type="predicted"/>
<gene>
    <name evidence="3" type="primary">LOC106077179</name>
</gene>
<dbReference type="OrthoDB" id="10371396at2759"/>
<feature type="compositionally biased region" description="Basic and acidic residues" evidence="1">
    <location>
        <begin position="151"/>
        <end position="184"/>
    </location>
</feature>
<keyword evidence="2" id="KW-1185">Reference proteome</keyword>
<dbReference type="AlphaFoldDB" id="A0A9W3ALF6"/>
<protein>
    <submittedName>
        <fullName evidence="3">Protein FAM133-like</fullName>
    </submittedName>
</protein>
<dbReference type="Proteomes" id="UP001165740">
    <property type="component" value="Chromosome 6"/>
</dbReference>
<feature type="region of interest" description="Disordered" evidence="1">
    <location>
        <begin position="86"/>
        <end position="248"/>
    </location>
</feature>
<evidence type="ECO:0000313" key="2">
    <source>
        <dbReference type="Proteomes" id="UP001165740"/>
    </source>
</evidence>
<dbReference type="RefSeq" id="XP_055887958.1">
    <property type="nucleotide sequence ID" value="XM_056031983.1"/>
</dbReference>
<evidence type="ECO:0000313" key="3">
    <source>
        <dbReference type="RefSeq" id="XP_055887958.1"/>
    </source>
</evidence>
<organism evidence="2 3">
    <name type="scientific">Biomphalaria glabrata</name>
    <name type="common">Bloodfluke planorb</name>
    <name type="synonym">Freshwater snail</name>
    <dbReference type="NCBI Taxonomy" id="6526"/>
    <lineage>
        <taxon>Eukaryota</taxon>
        <taxon>Metazoa</taxon>
        <taxon>Spiralia</taxon>
        <taxon>Lophotrochozoa</taxon>
        <taxon>Mollusca</taxon>
        <taxon>Gastropoda</taxon>
        <taxon>Heterobranchia</taxon>
        <taxon>Euthyneura</taxon>
        <taxon>Panpulmonata</taxon>
        <taxon>Hygrophila</taxon>
        <taxon>Lymnaeoidea</taxon>
        <taxon>Planorbidae</taxon>
        <taxon>Biomphalaria</taxon>
    </lineage>
</organism>
<dbReference type="GeneID" id="106077179"/>
<feature type="compositionally biased region" description="Basic and acidic residues" evidence="1">
    <location>
        <begin position="198"/>
        <end position="216"/>
    </location>
</feature>
<sequence>MQWETLSDGNDWRVTRSRSKQNEKSFENFFFNMEMDETNLHVNFSQSVTKVNLYGTGDRLEITMGLPSQRKTSEYKRRNVTFAKRKKAEIQREAPKPRRGLTLLQQMQKRKSTASTSDYPASKYHKYKGDYQNSSSQSGREDKGGNSGEKSTSRRHSDSKDTSDERDEEKAVTKRKSEREERDNRKRRRGSSSESDDEARKVHTSRSDDKHERNKYSGEQGDFETELKNGNSSKGDNSDYECELLSNY</sequence>
<evidence type="ECO:0000256" key="1">
    <source>
        <dbReference type="SAM" id="MobiDB-lite"/>
    </source>
</evidence>
<accession>A0A9W3ALF6</accession>
<reference evidence="3" key="1">
    <citation type="submission" date="2025-08" db="UniProtKB">
        <authorList>
            <consortium name="RefSeq"/>
        </authorList>
    </citation>
    <scope>IDENTIFICATION</scope>
</reference>
<name>A0A9W3ALF6_BIOGL</name>
<feature type="compositionally biased region" description="Polar residues" evidence="1">
    <location>
        <begin position="103"/>
        <end position="119"/>
    </location>
</feature>